<gene>
    <name evidence="2" type="ORF">SAMD00023353_4000920</name>
</gene>
<protein>
    <submittedName>
        <fullName evidence="2">Uncharacterized protein</fullName>
    </submittedName>
</protein>
<keyword evidence="1" id="KW-0732">Signal</keyword>
<dbReference type="Proteomes" id="UP000054516">
    <property type="component" value="Unassembled WGS sequence"/>
</dbReference>
<name>A0A1W2TM90_ROSNE</name>
<feature type="chain" id="PRO_5010711605" evidence="1">
    <location>
        <begin position="20"/>
        <end position="112"/>
    </location>
</feature>
<dbReference type="AlphaFoldDB" id="A0A1W2TM90"/>
<feature type="signal peptide" evidence="1">
    <location>
        <begin position="1"/>
        <end position="19"/>
    </location>
</feature>
<proteinExistence type="predicted"/>
<evidence type="ECO:0000256" key="1">
    <source>
        <dbReference type="SAM" id="SignalP"/>
    </source>
</evidence>
<dbReference type="OrthoDB" id="4509278at2759"/>
<dbReference type="EMBL" id="DF977485">
    <property type="protein sequence ID" value="GAP89451.1"/>
    <property type="molecule type" value="Genomic_DNA"/>
</dbReference>
<evidence type="ECO:0000313" key="2">
    <source>
        <dbReference type="EMBL" id="GAP89451.1"/>
    </source>
</evidence>
<accession>A0A1W2TM90</accession>
<organism evidence="2">
    <name type="scientific">Rosellinia necatrix</name>
    <name type="common">White root-rot fungus</name>
    <dbReference type="NCBI Taxonomy" id="77044"/>
    <lineage>
        <taxon>Eukaryota</taxon>
        <taxon>Fungi</taxon>
        <taxon>Dikarya</taxon>
        <taxon>Ascomycota</taxon>
        <taxon>Pezizomycotina</taxon>
        <taxon>Sordariomycetes</taxon>
        <taxon>Xylariomycetidae</taxon>
        <taxon>Xylariales</taxon>
        <taxon>Xylariaceae</taxon>
        <taxon>Rosellinia</taxon>
    </lineage>
</organism>
<evidence type="ECO:0000313" key="3">
    <source>
        <dbReference type="Proteomes" id="UP000054516"/>
    </source>
</evidence>
<keyword evidence="3" id="KW-1185">Reference proteome</keyword>
<reference evidence="2" key="1">
    <citation type="submission" date="2016-03" db="EMBL/GenBank/DDBJ databases">
        <title>Draft genome sequence of Rosellinia necatrix.</title>
        <authorList>
            <person name="Kanematsu S."/>
        </authorList>
    </citation>
    <scope>NUCLEOTIDE SEQUENCE [LARGE SCALE GENOMIC DNA]</scope>
    <source>
        <strain evidence="2">W97</strain>
    </source>
</reference>
<sequence>MQFTTSLIATLGLIAGTQAHPAVEARVAVAHLTFHGGPASYSLAVPADGRTVPTNNEISVDTIDTPDYDAINLCTFNTPHQATLVGSVTPEGLKQITVGPPQPVLSVSCRSK</sequence>